<dbReference type="RefSeq" id="XP_033390236.1">
    <property type="nucleotide sequence ID" value="XM_033523120.1"/>
</dbReference>
<dbReference type="GO" id="GO:0002098">
    <property type="term" value="P:tRNA wobble uridine modification"/>
    <property type="evidence" value="ECO:0007669"/>
    <property type="project" value="InterPro"/>
</dbReference>
<dbReference type="CDD" id="cd19495">
    <property type="entry name" value="Elp6"/>
    <property type="match status" value="1"/>
</dbReference>
<comment type="pathway">
    <text evidence="1">tRNA modification; 5-methoxycarbonylmethyl-2-thiouridine-tRNA biosynthesis.</text>
</comment>
<protein>
    <recommendedName>
        <fullName evidence="5">Elongator complex protein 6</fullName>
    </recommendedName>
</protein>
<evidence type="ECO:0008006" key="5">
    <source>
        <dbReference type="Google" id="ProtNLM"/>
    </source>
</evidence>
<keyword evidence="4" id="KW-1185">Reference proteome</keyword>
<organism evidence="3 4">
    <name type="scientific">Aaosphaeria arxii CBS 175.79</name>
    <dbReference type="NCBI Taxonomy" id="1450172"/>
    <lineage>
        <taxon>Eukaryota</taxon>
        <taxon>Fungi</taxon>
        <taxon>Dikarya</taxon>
        <taxon>Ascomycota</taxon>
        <taxon>Pezizomycotina</taxon>
        <taxon>Dothideomycetes</taxon>
        <taxon>Pleosporomycetidae</taxon>
        <taxon>Pleosporales</taxon>
        <taxon>Pleosporales incertae sedis</taxon>
        <taxon>Aaosphaeria</taxon>
    </lineage>
</organism>
<comment type="similarity">
    <text evidence="2">Belongs to the ELP6 family.</text>
</comment>
<dbReference type="GeneID" id="54280517"/>
<sequence>MPPASRVPALLQPYVRLPNSDSILLVTSTLGASTNWLLIRFLCDALNPVRHDAGQKSDNSNNDVKVIFASWMRDWEFWKAEARKGGGLDLERLKRDKRFAFVDGTPGHFTLTSPDLTQLQETVKSALEYLNPSTSPTPPTTLLILDDPSLLLATVPSLTPSSLTSTILKLQALLSPSISTPPTSSPSQNAHAHAHIILSLPADDALLAPSAPTPQPLEISAHNILVKAAHMSARILSCRVLDTGVARDVSGVLRVTDNGGGRRAGGEGLLDFDDGGGDGAEGRTGREFLYKVGGDGGVRVFERGNGGE</sequence>
<dbReference type="AlphaFoldDB" id="A0A6A5YA59"/>
<dbReference type="OrthoDB" id="9995306at2759"/>
<proteinExistence type="inferred from homology"/>
<dbReference type="GO" id="GO:0033588">
    <property type="term" value="C:elongator holoenzyme complex"/>
    <property type="evidence" value="ECO:0007669"/>
    <property type="project" value="InterPro"/>
</dbReference>
<dbReference type="Proteomes" id="UP000799778">
    <property type="component" value="Unassembled WGS sequence"/>
</dbReference>
<dbReference type="InterPro" id="IPR027417">
    <property type="entry name" value="P-loop_NTPase"/>
</dbReference>
<accession>A0A6A5YA59</accession>
<dbReference type="Gene3D" id="3.40.50.300">
    <property type="entry name" value="P-loop containing nucleotide triphosphate hydrolases"/>
    <property type="match status" value="1"/>
</dbReference>
<evidence type="ECO:0000256" key="1">
    <source>
        <dbReference type="ARBA" id="ARBA00005043"/>
    </source>
</evidence>
<dbReference type="UniPathway" id="UPA00988"/>
<dbReference type="PANTHER" id="PTHR16184:SF6">
    <property type="entry name" value="ELONGATOR COMPLEX PROTEIN 6"/>
    <property type="match status" value="1"/>
</dbReference>
<evidence type="ECO:0000313" key="4">
    <source>
        <dbReference type="Proteomes" id="UP000799778"/>
    </source>
</evidence>
<dbReference type="InterPro" id="IPR018627">
    <property type="entry name" value="ELP6"/>
</dbReference>
<name>A0A6A5YA59_9PLEO</name>
<evidence type="ECO:0000313" key="3">
    <source>
        <dbReference type="EMBL" id="KAF2021897.1"/>
    </source>
</evidence>
<dbReference type="EMBL" id="ML978066">
    <property type="protein sequence ID" value="KAF2021897.1"/>
    <property type="molecule type" value="Genomic_DNA"/>
</dbReference>
<evidence type="ECO:0000256" key="2">
    <source>
        <dbReference type="ARBA" id="ARBA00008837"/>
    </source>
</evidence>
<gene>
    <name evidence="3" type="ORF">BU24DRAFT_338158</name>
</gene>
<dbReference type="PANTHER" id="PTHR16184">
    <property type="entry name" value="ELONGATOR COMPLEX PROTEIN 6"/>
    <property type="match status" value="1"/>
</dbReference>
<reference evidence="3" key="1">
    <citation type="journal article" date="2020" name="Stud. Mycol.">
        <title>101 Dothideomycetes genomes: a test case for predicting lifestyles and emergence of pathogens.</title>
        <authorList>
            <person name="Haridas S."/>
            <person name="Albert R."/>
            <person name="Binder M."/>
            <person name="Bloem J."/>
            <person name="Labutti K."/>
            <person name="Salamov A."/>
            <person name="Andreopoulos B."/>
            <person name="Baker S."/>
            <person name="Barry K."/>
            <person name="Bills G."/>
            <person name="Bluhm B."/>
            <person name="Cannon C."/>
            <person name="Castanera R."/>
            <person name="Culley D."/>
            <person name="Daum C."/>
            <person name="Ezra D."/>
            <person name="Gonzalez J."/>
            <person name="Henrissat B."/>
            <person name="Kuo A."/>
            <person name="Liang C."/>
            <person name="Lipzen A."/>
            <person name="Lutzoni F."/>
            <person name="Magnuson J."/>
            <person name="Mondo S."/>
            <person name="Nolan M."/>
            <person name="Ohm R."/>
            <person name="Pangilinan J."/>
            <person name="Park H.-J."/>
            <person name="Ramirez L."/>
            <person name="Alfaro M."/>
            <person name="Sun H."/>
            <person name="Tritt A."/>
            <person name="Yoshinaga Y."/>
            <person name="Zwiers L.-H."/>
            <person name="Turgeon B."/>
            <person name="Goodwin S."/>
            <person name="Spatafora J."/>
            <person name="Crous P."/>
            <person name="Grigoriev I."/>
        </authorList>
    </citation>
    <scope>NUCLEOTIDE SEQUENCE</scope>
    <source>
        <strain evidence="3">CBS 175.79</strain>
    </source>
</reference>